<keyword evidence="3" id="KW-1185">Reference proteome</keyword>
<organism evidence="2 3">
    <name type="scientific">Discina gigas</name>
    <dbReference type="NCBI Taxonomy" id="1032678"/>
    <lineage>
        <taxon>Eukaryota</taxon>
        <taxon>Fungi</taxon>
        <taxon>Dikarya</taxon>
        <taxon>Ascomycota</taxon>
        <taxon>Pezizomycotina</taxon>
        <taxon>Pezizomycetes</taxon>
        <taxon>Pezizales</taxon>
        <taxon>Discinaceae</taxon>
        <taxon>Discina</taxon>
    </lineage>
</organism>
<protein>
    <submittedName>
        <fullName evidence="2">Uncharacterized protein</fullName>
    </submittedName>
</protein>
<sequence length="164" mass="17466">MKLSTITFSLTLLSSASAYCTFRLKVANSVNTDLNGQYVQSLNGVATLGPPFTNITAEFPDPEIITDSILLSTGAPGNGNGKFVLAPSLDVERIVFTDIPPPGARYTEWTLQHSLTSSKLTYGTGSGRFVVFSPPSSVAHYEIYLVPQGAIFSGSVVDLVVECI</sequence>
<comment type="caution">
    <text evidence="2">The sequence shown here is derived from an EMBL/GenBank/DDBJ whole genome shotgun (WGS) entry which is preliminary data.</text>
</comment>
<feature type="chain" id="PRO_5047443761" evidence="1">
    <location>
        <begin position="19"/>
        <end position="164"/>
    </location>
</feature>
<reference evidence="2 3" key="1">
    <citation type="submission" date="2024-02" db="EMBL/GenBank/DDBJ databases">
        <title>Discinaceae phylogenomics.</title>
        <authorList>
            <person name="Dirks A.C."/>
            <person name="James T.Y."/>
        </authorList>
    </citation>
    <scope>NUCLEOTIDE SEQUENCE [LARGE SCALE GENOMIC DNA]</scope>
    <source>
        <strain evidence="2 3">ACD0624</strain>
    </source>
</reference>
<evidence type="ECO:0000313" key="2">
    <source>
        <dbReference type="EMBL" id="KAL0633796.1"/>
    </source>
</evidence>
<proteinExistence type="predicted"/>
<dbReference type="EMBL" id="JBBBZM010000113">
    <property type="protein sequence ID" value="KAL0633796.1"/>
    <property type="molecule type" value="Genomic_DNA"/>
</dbReference>
<feature type="signal peptide" evidence="1">
    <location>
        <begin position="1"/>
        <end position="18"/>
    </location>
</feature>
<dbReference type="Proteomes" id="UP001447188">
    <property type="component" value="Unassembled WGS sequence"/>
</dbReference>
<evidence type="ECO:0000313" key="3">
    <source>
        <dbReference type="Proteomes" id="UP001447188"/>
    </source>
</evidence>
<evidence type="ECO:0000256" key="1">
    <source>
        <dbReference type="SAM" id="SignalP"/>
    </source>
</evidence>
<keyword evidence="1" id="KW-0732">Signal</keyword>
<accession>A0ABR3GD77</accession>
<name>A0ABR3GD77_9PEZI</name>
<gene>
    <name evidence="2" type="ORF">Q9L58_007279</name>
</gene>